<dbReference type="PROSITE" id="PS50111">
    <property type="entry name" value="CHEMOTAXIS_TRANSDUC_2"/>
    <property type="match status" value="1"/>
</dbReference>
<evidence type="ECO:0000313" key="9">
    <source>
        <dbReference type="Proteomes" id="UP001198602"/>
    </source>
</evidence>
<accession>A0ABS7YA35</accession>
<dbReference type="PANTHER" id="PTHR43531:SF14">
    <property type="entry name" value="METHYL-ACCEPTING CHEMOTAXIS PROTEIN I-RELATED"/>
    <property type="match status" value="1"/>
</dbReference>
<evidence type="ECO:0000313" key="8">
    <source>
        <dbReference type="EMBL" id="MCA1856544.1"/>
    </source>
</evidence>
<feature type="transmembrane region" description="Helical" evidence="5">
    <location>
        <begin position="188"/>
        <end position="212"/>
    </location>
</feature>
<dbReference type="InterPro" id="IPR024478">
    <property type="entry name" value="HlyB_4HB_MCP"/>
</dbReference>
<dbReference type="RefSeq" id="WP_225238815.1">
    <property type="nucleotide sequence ID" value="NZ_JAHYBX010000003.1"/>
</dbReference>
<feature type="domain" description="Methyl-accepting transducer" evidence="6">
    <location>
        <begin position="267"/>
        <end position="496"/>
    </location>
</feature>
<protein>
    <submittedName>
        <fullName evidence="8">Methyl-accepting chemotaxis protein</fullName>
    </submittedName>
</protein>
<dbReference type="Pfam" id="PF00015">
    <property type="entry name" value="MCPsignal"/>
    <property type="match status" value="1"/>
</dbReference>
<evidence type="ECO:0000256" key="1">
    <source>
        <dbReference type="ARBA" id="ARBA00022481"/>
    </source>
</evidence>
<dbReference type="CDD" id="cd11386">
    <property type="entry name" value="MCP_signal"/>
    <property type="match status" value="1"/>
</dbReference>
<dbReference type="InterPro" id="IPR004090">
    <property type="entry name" value="Chemotax_Me-accpt_rcpt"/>
</dbReference>
<proteinExistence type="inferred from homology"/>
<evidence type="ECO:0000256" key="4">
    <source>
        <dbReference type="SAM" id="Coils"/>
    </source>
</evidence>
<keyword evidence="5" id="KW-0472">Membrane</keyword>
<dbReference type="Gene3D" id="1.10.287.950">
    <property type="entry name" value="Methyl-accepting chemotaxis protein"/>
    <property type="match status" value="1"/>
</dbReference>
<dbReference type="InterPro" id="IPR004089">
    <property type="entry name" value="MCPsignal_dom"/>
</dbReference>
<gene>
    <name evidence="8" type="ORF">LE190_11520</name>
</gene>
<keyword evidence="9" id="KW-1185">Reference proteome</keyword>
<keyword evidence="3" id="KW-0807">Transducer</keyword>
<feature type="coiled-coil region" evidence="4">
    <location>
        <begin position="467"/>
        <end position="505"/>
    </location>
</feature>
<feature type="domain" description="HAMP" evidence="7">
    <location>
        <begin position="206"/>
        <end position="262"/>
    </location>
</feature>
<evidence type="ECO:0000256" key="5">
    <source>
        <dbReference type="SAM" id="Phobius"/>
    </source>
</evidence>
<dbReference type="Pfam" id="PF12729">
    <property type="entry name" value="4HB_MCP_1"/>
    <property type="match status" value="1"/>
</dbReference>
<dbReference type="PRINTS" id="PR00260">
    <property type="entry name" value="CHEMTRNSDUCR"/>
</dbReference>
<evidence type="ECO:0000256" key="2">
    <source>
        <dbReference type="ARBA" id="ARBA00029447"/>
    </source>
</evidence>
<keyword evidence="4" id="KW-0175">Coiled coil</keyword>
<keyword evidence="5" id="KW-0812">Transmembrane</keyword>
<dbReference type="SMART" id="SM00283">
    <property type="entry name" value="MA"/>
    <property type="match status" value="1"/>
</dbReference>
<dbReference type="EMBL" id="JAHYBX010000003">
    <property type="protein sequence ID" value="MCA1856544.1"/>
    <property type="molecule type" value="Genomic_DNA"/>
</dbReference>
<evidence type="ECO:0000259" key="7">
    <source>
        <dbReference type="PROSITE" id="PS50885"/>
    </source>
</evidence>
<dbReference type="InterPro" id="IPR003660">
    <property type="entry name" value="HAMP_dom"/>
</dbReference>
<dbReference type="InterPro" id="IPR051310">
    <property type="entry name" value="MCP_chemotaxis"/>
</dbReference>
<feature type="transmembrane region" description="Helical" evidence="5">
    <location>
        <begin position="12"/>
        <end position="34"/>
    </location>
</feature>
<organism evidence="8 9">
    <name type="scientific">Massilia hydrophila</name>
    <dbReference type="NCBI Taxonomy" id="3044279"/>
    <lineage>
        <taxon>Bacteria</taxon>
        <taxon>Pseudomonadati</taxon>
        <taxon>Pseudomonadota</taxon>
        <taxon>Betaproteobacteria</taxon>
        <taxon>Burkholderiales</taxon>
        <taxon>Oxalobacteraceae</taxon>
        <taxon>Telluria group</taxon>
        <taxon>Massilia</taxon>
    </lineage>
</organism>
<dbReference type="PANTHER" id="PTHR43531">
    <property type="entry name" value="PROTEIN ICFG"/>
    <property type="match status" value="1"/>
</dbReference>
<keyword evidence="5" id="KW-1133">Transmembrane helix</keyword>
<comment type="caution">
    <text evidence="8">The sequence shown here is derived from an EMBL/GenBank/DDBJ whole genome shotgun (WGS) entry which is preliminary data.</text>
</comment>
<sequence length="532" mass="54637">MKLSIKHQLRLSYLVTLLFCGAVGLIGVFSIGALDRAMDAISVNGSALRHQMQADMMHDALRADVLAALAAASPEEHEAARRDTAEHVASFRRTLAALDGALTRAVLRDAAARVRPRAEAYLASAARLVALAASDQAAARQAFGGFMDDFRKLEAGMAEVSELIEKDSEATRAAGDAVVDASHVKIGLVALVAMLATFVMGNVLIAGIVRALEQAIAFADRIAAGDLGTGEGASAATQGRTETARLGRALETMRANLHRIVSAVRDGTDSIGTASQEIAAGNLDLSRRTENQAGSLEETASSMEELTATVRQNAEHARQASQLAASANEVALRGGAVVSQVVQTMGAIDAASRRIGDIIGVIDGIAFQTNILALNAAVEAARAGEQGRGFAVVASEVRALAQRTNAAAKEIKGLVDSTAGTVGEGNRLVGQAGGTMEEVVASVQRVSAIMAEISAASREQEAGIGQVNQAVVEIDAATQQNAALVEQASAAASALEEQAARLASLVGVFSLAEGGQAGRAGQAGAARPLALQ</sequence>
<evidence type="ECO:0000259" key="6">
    <source>
        <dbReference type="PROSITE" id="PS50111"/>
    </source>
</evidence>
<dbReference type="SUPFAM" id="SSF58104">
    <property type="entry name" value="Methyl-accepting chemotaxis protein (MCP) signaling domain"/>
    <property type="match status" value="1"/>
</dbReference>
<name>A0ABS7YA35_9BURK</name>
<comment type="similarity">
    <text evidence="2">Belongs to the methyl-accepting chemotaxis (MCP) protein family.</text>
</comment>
<dbReference type="Proteomes" id="UP001198602">
    <property type="component" value="Unassembled WGS sequence"/>
</dbReference>
<evidence type="ECO:0000256" key="3">
    <source>
        <dbReference type="PROSITE-ProRule" id="PRU00284"/>
    </source>
</evidence>
<reference evidence="8 9" key="1">
    <citation type="submission" date="2021-07" db="EMBL/GenBank/DDBJ databases">
        <title>Characterization of Violacein-producing bacteria and related species.</title>
        <authorList>
            <person name="Wilson H.S."/>
            <person name="De Leon M.E."/>
        </authorList>
    </citation>
    <scope>NUCLEOTIDE SEQUENCE [LARGE SCALE GENOMIC DNA]</scope>
    <source>
        <strain evidence="8 9">HSC-2F05</strain>
    </source>
</reference>
<dbReference type="PROSITE" id="PS50885">
    <property type="entry name" value="HAMP"/>
    <property type="match status" value="1"/>
</dbReference>
<keyword evidence="1" id="KW-0488">Methylation</keyword>